<protein>
    <submittedName>
        <fullName evidence="3">Restriction endonuclease subunit S</fullName>
    </submittedName>
</protein>
<dbReference type="SUPFAM" id="SSF116734">
    <property type="entry name" value="DNA methylase specificity domain"/>
    <property type="match status" value="1"/>
</dbReference>
<proteinExistence type="predicted"/>
<dbReference type="InterPro" id="IPR052021">
    <property type="entry name" value="Type-I_RS_S_subunit"/>
</dbReference>
<dbReference type="Gene3D" id="3.90.220.20">
    <property type="entry name" value="DNA methylase specificity domains"/>
    <property type="match status" value="1"/>
</dbReference>
<dbReference type="Proteomes" id="UP000521358">
    <property type="component" value="Unassembled WGS sequence"/>
</dbReference>
<dbReference type="GO" id="GO:0009307">
    <property type="term" value="P:DNA restriction-modification system"/>
    <property type="evidence" value="ECO:0007669"/>
    <property type="project" value="UniProtKB-KW"/>
</dbReference>
<keyword evidence="3" id="KW-0378">Hydrolase</keyword>
<dbReference type="PANTHER" id="PTHR30408:SF12">
    <property type="entry name" value="TYPE I RESTRICTION ENZYME MJAVIII SPECIFICITY SUBUNIT"/>
    <property type="match status" value="1"/>
</dbReference>
<dbReference type="InterPro" id="IPR044946">
    <property type="entry name" value="Restrct_endonuc_typeI_TRD_sf"/>
</dbReference>
<accession>A0A7X6DBF6</accession>
<dbReference type="GO" id="GO:0003677">
    <property type="term" value="F:DNA binding"/>
    <property type="evidence" value="ECO:0007669"/>
    <property type="project" value="UniProtKB-KW"/>
</dbReference>
<name>A0A7X6DBF6_9ENTE</name>
<dbReference type="PANTHER" id="PTHR30408">
    <property type="entry name" value="TYPE-1 RESTRICTION ENZYME ECOKI SPECIFICITY PROTEIN"/>
    <property type="match status" value="1"/>
</dbReference>
<comment type="caution">
    <text evidence="3">The sequence shown here is derived from an EMBL/GenBank/DDBJ whole genome shotgun (WGS) entry which is preliminary data.</text>
</comment>
<dbReference type="GO" id="GO:0004519">
    <property type="term" value="F:endonuclease activity"/>
    <property type="evidence" value="ECO:0007669"/>
    <property type="project" value="UniProtKB-KW"/>
</dbReference>
<evidence type="ECO:0000256" key="2">
    <source>
        <dbReference type="ARBA" id="ARBA00023125"/>
    </source>
</evidence>
<reference evidence="3 4" key="1">
    <citation type="submission" date="2020-03" db="EMBL/GenBank/DDBJ databases">
        <title>Bacterial samples isolated from urine from healthy bovine heifers (Gyr breed).</title>
        <authorList>
            <person name="Giannattasio-Ferraz S."/>
            <person name="Maskeri L."/>
            <person name="Penido A."/>
            <person name="Barbosa-Stancioli E.F."/>
            <person name="Putonti C."/>
        </authorList>
    </citation>
    <scope>NUCLEOTIDE SEQUENCE [LARGE SCALE GENOMIC DNA]</scope>
    <source>
        <strain evidence="3 4">UFMG-H7</strain>
    </source>
</reference>
<organism evidence="3 4">
    <name type="scientific">Vagococcus fluvialis</name>
    <dbReference type="NCBI Taxonomy" id="2738"/>
    <lineage>
        <taxon>Bacteria</taxon>
        <taxon>Bacillati</taxon>
        <taxon>Bacillota</taxon>
        <taxon>Bacilli</taxon>
        <taxon>Lactobacillales</taxon>
        <taxon>Enterococcaceae</taxon>
        <taxon>Vagococcus</taxon>
    </lineage>
</organism>
<dbReference type="AlphaFoldDB" id="A0A7X6DBF6"/>
<evidence type="ECO:0000313" key="4">
    <source>
        <dbReference type="Proteomes" id="UP000521358"/>
    </source>
</evidence>
<keyword evidence="2" id="KW-0238">DNA-binding</keyword>
<keyword evidence="3" id="KW-0540">Nuclease</keyword>
<evidence type="ECO:0000256" key="1">
    <source>
        <dbReference type="ARBA" id="ARBA00022747"/>
    </source>
</evidence>
<dbReference type="EMBL" id="JAAVMB010000026">
    <property type="protein sequence ID" value="NKC69297.1"/>
    <property type="molecule type" value="Genomic_DNA"/>
</dbReference>
<keyword evidence="3" id="KW-0255">Endonuclease</keyword>
<keyword evidence="1" id="KW-0680">Restriction system</keyword>
<gene>
    <name evidence="3" type="ORF">HED35_14475</name>
</gene>
<feature type="non-terminal residue" evidence="3">
    <location>
        <position position="199"/>
    </location>
</feature>
<sequence length="199" mass="22832">MIAWEQRKLGEITKRVRGNDNRMSLPILTISASVGWLSQEERFSANIAGKEQKNYTLLRKGELSYNHGNSKLAKYGVVFVLKDYEEALVPRIYHSFKITEGSPLFIEEYFASKLPDRELGKLVSSGARMDGLLNIGYESFVNIKLAIPSSDEQIKIGNFFKQLDETITLYEREVELLRITKKGFLQQLFPENKQKHPSI</sequence>
<evidence type="ECO:0000313" key="3">
    <source>
        <dbReference type="EMBL" id="NKC69297.1"/>
    </source>
</evidence>